<keyword evidence="4" id="KW-1185">Reference proteome</keyword>
<keyword evidence="1" id="KW-1015">Disulfide bond</keyword>
<evidence type="ECO:0000313" key="3">
    <source>
        <dbReference type="EMBL" id="ETO24026.1"/>
    </source>
</evidence>
<dbReference type="OrthoDB" id="5565075at2759"/>
<evidence type="ECO:0000259" key="2">
    <source>
        <dbReference type="Pfam" id="PF00089"/>
    </source>
</evidence>
<dbReference type="InterPro" id="IPR009003">
    <property type="entry name" value="Peptidase_S1_PA"/>
</dbReference>
<dbReference type="PANTHER" id="PTHR24276">
    <property type="entry name" value="POLYSERASE-RELATED"/>
    <property type="match status" value="1"/>
</dbReference>
<dbReference type="Pfam" id="PF00089">
    <property type="entry name" value="Trypsin"/>
    <property type="match status" value="1"/>
</dbReference>
<organism evidence="3 4">
    <name type="scientific">Reticulomyxa filosa</name>
    <dbReference type="NCBI Taxonomy" id="46433"/>
    <lineage>
        <taxon>Eukaryota</taxon>
        <taxon>Sar</taxon>
        <taxon>Rhizaria</taxon>
        <taxon>Retaria</taxon>
        <taxon>Foraminifera</taxon>
        <taxon>Monothalamids</taxon>
        <taxon>Reticulomyxidae</taxon>
        <taxon>Reticulomyxa</taxon>
    </lineage>
</organism>
<dbReference type="GO" id="GO:0004252">
    <property type="term" value="F:serine-type endopeptidase activity"/>
    <property type="evidence" value="ECO:0007669"/>
    <property type="project" value="InterPro"/>
</dbReference>
<evidence type="ECO:0000256" key="1">
    <source>
        <dbReference type="ARBA" id="ARBA00023157"/>
    </source>
</evidence>
<proteinExistence type="predicted"/>
<feature type="domain" description="Peptidase S1" evidence="2">
    <location>
        <begin position="32"/>
        <end position="195"/>
    </location>
</feature>
<dbReference type="Gene3D" id="2.40.10.10">
    <property type="entry name" value="Trypsin-like serine proteases"/>
    <property type="match status" value="1"/>
</dbReference>
<comment type="caution">
    <text evidence="3">The sequence shown here is derived from an EMBL/GenBank/DDBJ whole genome shotgun (WGS) entry which is preliminary data.</text>
</comment>
<dbReference type="SUPFAM" id="SSF50494">
    <property type="entry name" value="Trypsin-like serine proteases"/>
    <property type="match status" value="1"/>
</dbReference>
<dbReference type="InterPro" id="IPR050430">
    <property type="entry name" value="Peptidase_S1"/>
</dbReference>
<dbReference type="GO" id="GO:0006508">
    <property type="term" value="P:proteolysis"/>
    <property type="evidence" value="ECO:0007669"/>
    <property type="project" value="InterPro"/>
</dbReference>
<dbReference type="EMBL" id="ASPP01009503">
    <property type="protein sequence ID" value="ETO24026.1"/>
    <property type="molecule type" value="Genomic_DNA"/>
</dbReference>
<sequence>MLLIYDISGENISLFNSKLFSTEIEQKGDNRIVNGITISASNYKWIVALSAQSKNYESLVFCGGTLIRHANPPLVLVCLLLQCYTLTSEFVFYATIGRSDVQDTSEQGYITVPWKDAKYHKYYNSTSFENDIGVIILDYNIQMSQIASIHLFTNDACCNESETVRVLGYGSRETNRAITGYLEYADLSYIPAGTQTIYQTWHDLCVFINKRRLPGFDALFIYLLQFFFDKNPNSIIRKGAYDLKKVTVEVRCLKKKSRTYHKLEL</sequence>
<dbReference type="InterPro" id="IPR043504">
    <property type="entry name" value="Peptidase_S1_PA_chymotrypsin"/>
</dbReference>
<dbReference type="InterPro" id="IPR001254">
    <property type="entry name" value="Trypsin_dom"/>
</dbReference>
<dbReference type="PANTHER" id="PTHR24276:SF98">
    <property type="entry name" value="FI18310P1-RELATED"/>
    <property type="match status" value="1"/>
</dbReference>
<name>X6NDF9_RETFI</name>
<evidence type="ECO:0000313" key="4">
    <source>
        <dbReference type="Proteomes" id="UP000023152"/>
    </source>
</evidence>
<dbReference type="Proteomes" id="UP000023152">
    <property type="component" value="Unassembled WGS sequence"/>
</dbReference>
<dbReference type="AlphaFoldDB" id="X6NDF9"/>
<reference evidence="3 4" key="1">
    <citation type="journal article" date="2013" name="Curr. Biol.">
        <title>The Genome of the Foraminiferan Reticulomyxa filosa.</title>
        <authorList>
            <person name="Glockner G."/>
            <person name="Hulsmann N."/>
            <person name="Schleicher M."/>
            <person name="Noegel A.A."/>
            <person name="Eichinger L."/>
            <person name="Gallinger C."/>
            <person name="Pawlowski J."/>
            <person name="Sierra R."/>
            <person name="Euteneuer U."/>
            <person name="Pillet L."/>
            <person name="Moustafa A."/>
            <person name="Platzer M."/>
            <person name="Groth M."/>
            <person name="Szafranski K."/>
            <person name="Schliwa M."/>
        </authorList>
    </citation>
    <scope>NUCLEOTIDE SEQUENCE [LARGE SCALE GENOMIC DNA]</scope>
</reference>
<gene>
    <name evidence="3" type="ORF">RFI_13136</name>
</gene>
<accession>X6NDF9</accession>
<protein>
    <recommendedName>
        <fullName evidence="2">Peptidase S1 domain-containing protein</fullName>
    </recommendedName>
</protein>